<dbReference type="AlphaFoldDB" id="A0A7V0Z568"/>
<proteinExistence type="predicted"/>
<sequence>MDSANASGSLATNTHSVVPSGFDNSAAFNGQTVTASDQLRCGIISKAGGSFTIDHPVYPYNKILNHYFIEGPEMRYIYDGEVILDASGRATVHLPDYFSALNRKPRIQVTGVGTSDVYVAEDIKENTFVIGGKPGTEVYWQVTGERADVTAEVIRRMMPVEQSKTGALSGRMLDDEFLSGCMEQLEREGKSQGINFRTPEGRRRYEQMKNPPEINR</sequence>
<dbReference type="EMBL" id="DSKY01000012">
    <property type="protein sequence ID" value="HDY58744.1"/>
    <property type="molecule type" value="Genomic_DNA"/>
</dbReference>
<protein>
    <submittedName>
        <fullName evidence="2">Uncharacterized protein</fullName>
    </submittedName>
</protein>
<evidence type="ECO:0000313" key="2">
    <source>
        <dbReference type="EMBL" id="HDY58744.1"/>
    </source>
</evidence>
<feature type="region of interest" description="Disordered" evidence="1">
    <location>
        <begin position="188"/>
        <end position="216"/>
    </location>
</feature>
<comment type="caution">
    <text evidence="2">The sequence shown here is derived from an EMBL/GenBank/DDBJ whole genome shotgun (WGS) entry which is preliminary data.</text>
</comment>
<reference evidence="2" key="1">
    <citation type="journal article" date="2020" name="mSystems">
        <title>Genome- and Community-Level Interaction Insights into Carbon Utilization and Element Cycling Functions of Hydrothermarchaeota in Hydrothermal Sediment.</title>
        <authorList>
            <person name="Zhou Z."/>
            <person name="Liu Y."/>
            <person name="Xu W."/>
            <person name="Pan J."/>
            <person name="Luo Z.H."/>
            <person name="Li M."/>
        </authorList>
    </citation>
    <scope>NUCLEOTIDE SEQUENCE [LARGE SCALE GENOMIC DNA]</scope>
    <source>
        <strain evidence="2">SpSt-258</strain>
    </source>
</reference>
<gene>
    <name evidence="2" type="ORF">ENP86_04235</name>
</gene>
<organism evidence="2">
    <name type="scientific">candidate division WOR-3 bacterium</name>
    <dbReference type="NCBI Taxonomy" id="2052148"/>
    <lineage>
        <taxon>Bacteria</taxon>
        <taxon>Bacteria division WOR-3</taxon>
    </lineage>
</organism>
<evidence type="ECO:0000256" key="1">
    <source>
        <dbReference type="SAM" id="MobiDB-lite"/>
    </source>
</evidence>
<accession>A0A7V0Z568</accession>
<name>A0A7V0Z568_UNCW3</name>